<organism evidence="1 2">
    <name type="scientific">Rhodofomes roseus</name>
    <dbReference type="NCBI Taxonomy" id="34475"/>
    <lineage>
        <taxon>Eukaryota</taxon>
        <taxon>Fungi</taxon>
        <taxon>Dikarya</taxon>
        <taxon>Basidiomycota</taxon>
        <taxon>Agaricomycotina</taxon>
        <taxon>Agaricomycetes</taxon>
        <taxon>Polyporales</taxon>
        <taxon>Rhodofomes</taxon>
    </lineage>
</organism>
<sequence length="107" mass="12130">AGTSVKIEKYAPSPHQHVGRIQDKHGAPGFTAALVQFINNIQPPELRLGRADLAQMFLPFERVDVYHQFKFKPIELSDGREELDAVKVIPARPTKHQKARFDTVCRL</sequence>
<dbReference type="RefSeq" id="XP_047776893.1">
    <property type="nucleotide sequence ID" value="XM_047919739.1"/>
</dbReference>
<protein>
    <submittedName>
        <fullName evidence="1">Uncharacterized protein</fullName>
    </submittedName>
</protein>
<feature type="non-terminal residue" evidence="1">
    <location>
        <position position="1"/>
    </location>
</feature>
<feature type="non-terminal residue" evidence="1">
    <location>
        <position position="107"/>
    </location>
</feature>
<dbReference type="Proteomes" id="UP000814176">
    <property type="component" value="Unassembled WGS sequence"/>
</dbReference>
<accession>A0ABQ8KAQ7</accession>
<dbReference type="EMBL" id="JADCUA010000016">
    <property type="protein sequence ID" value="KAH9834237.1"/>
    <property type="molecule type" value="Genomic_DNA"/>
</dbReference>
<dbReference type="GeneID" id="72000471"/>
<keyword evidence="2" id="KW-1185">Reference proteome</keyword>
<evidence type="ECO:0000313" key="1">
    <source>
        <dbReference type="EMBL" id="KAH9834237.1"/>
    </source>
</evidence>
<evidence type="ECO:0000313" key="2">
    <source>
        <dbReference type="Proteomes" id="UP000814176"/>
    </source>
</evidence>
<comment type="caution">
    <text evidence="1">The sequence shown here is derived from an EMBL/GenBank/DDBJ whole genome shotgun (WGS) entry which is preliminary data.</text>
</comment>
<reference evidence="1 2" key="1">
    <citation type="journal article" date="2021" name="Environ. Microbiol.">
        <title>Gene family expansions and transcriptome signatures uncover fungal adaptations to wood decay.</title>
        <authorList>
            <person name="Hage H."/>
            <person name="Miyauchi S."/>
            <person name="Viragh M."/>
            <person name="Drula E."/>
            <person name="Min B."/>
            <person name="Chaduli D."/>
            <person name="Navarro D."/>
            <person name="Favel A."/>
            <person name="Norest M."/>
            <person name="Lesage-Meessen L."/>
            <person name="Balint B."/>
            <person name="Merenyi Z."/>
            <person name="de Eugenio L."/>
            <person name="Morin E."/>
            <person name="Martinez A.T."/>
            <person name="Baldrian P."/>
            <person name="Stursova M."/>
            <person name="Martinez M.J."/>
            <person name="Novotny C."/>
            <person name="Magnuson J.K."/>
            <person name="Spatafora J.W."/>
            <person name="Maurice S."/>
            <person name="Pangilinan J."/>
            <person name="Andreopoulos W."/>
            <person name="LaButti K."/>
            <person name="Hundley H."/>
            <person name="Na H."/>
            <person name="Kuo A."/>
            <person name="Barry K."/>
            <person name="Lipzen A."/>
            <person name="Henrissat B."/>
            <person name="Riley R."/>
            <person name="Ahrendt S."/>
            <person name="Nagy L.G."/>
            <person name="Grigoriev I.V."/>
            <person name="Martin F."/>
            <person name="Rosso M.N."/>
        </authorList>
    </citation>
    <scope>NUCLEOTIDE SEQUENCE [LARGE SCALE GENOMIC DNA]</scope>
    <source>
        <strain evidence="1 2">CIRM-BRFM 1785</strain>
    </source>
</reference>
<name>A0ABQ8KAQ7_9APHY</name>
<gene>
    <name evidence="1" type="ORF">C8Q71DRAFT_679341</name>
</gene>
<proteinExistence type="predicted"/>